<dbReference type="STRING" id="1177982.SAMN04489711_12218"/>
<keyword evidence="2" id="KW-0732">Signal</keyword>
<evidence type="ECO:0000313" key="3">
    <source>
        <dbReference type="EMBL" id="SFF27797.1"/>
    </source>
</evidence>
<reference evidence="4" key="1">
    <citation type="submission" date="2016-10" db="EMBL/GenBank/DDBJ databases">
        <authorList>
            <person name="Varghese N."/>
            <person name="Submissions S."/>
        </authorList>
    </citation>
    <scope>NUCLEOTIDE SEQUENCE [LARGE SCALE GENOMIC DNA]</scope>
    <source>
        <strain evidence="4">DSM 27981</strain>
    </source>
</reference>
<dbReference type="EMBL" id="FONX01000022">
    <property type="protein sequence ID" value="SFF27797.1"/>
    <property type="molecule type" value="Genomic_DNA"/>
</dbReference>
<feature type="signal peptide" evidence="2">
    <location>
        <begin position="1"/>
        <end position="20"/>
    </location>
</feature>
<accession>A0A1I2HFW2</accession>
<keyword evidence="4" id="KW-1185">Reference proteome</keyword>
<feature type="compositionally biased region" description="Polar residues" evidence="1">
    <location>
        <begin position="76"/>
        <end position="86"/>
    </location>
</feature>
<gene>
    <name evidence="3" type="ORF">SAMN04489711_12218</name>
</gene>
<feature type="region of interest" description="Disordered" evidence="1">
    <location>
        <begin position="20"/>
        <end position="56"/>
    </location>
</feature>
<evidence type="ECO:0000313" key="4">
    <source>
        <dbReference type="Proteomes" id="UP000199119"/>
    </source>
</evidence>
<protein>
    <recommendedName>
        <fullName evidence="5">DUF2782 domain-containing protein</fullName>
    </recommendedName>
</protein>
<proteinExistence type="predicted"/>
<sequence>MRAAHTSLLLLALASASALAQSQAPAPAAAPATGGAVQREPVDERGQAGNRYNQRTERIVVEDEGSRVNELRIGGQTRSITVQPKTGSMPEYEVQPSDGARSSPGGRNGSETITGPRVWNLGKF</sequence>
<dbReference type="AlphaFoldDB" id="A0A1I2HFW2"/>
<evidence type="ECO:0000256" key="1">
    <source>
        <dbReference type="SAM" id="MobiDB-lite"/>
    </source>
</evidence>
<dbReference type="OrthoDB" id="8688876at2"/>
<dbReference type="RefSeq" id="WP_092941912.1">
    <property type="nucleotide sequence ID" value="NZ_FONX01000022.1"/>
</dbReference>
<evidence type="ECO:0000256" key="2">
    <source>
        <dbReference type="SAM" id="SignalP"/>
    </source>
</evidence>
<dbReference type="Proteomes" id="UP000199119">
    <property type="component" value="Unassembled WGS sequence"/>
</dbReference>
<feature type="region of interest" description="Disordered" evidence="1">
    <location>
        <begin position="74"/>
        <end position="124"/>
    </location>
</feature>
<organism evidence="3 4">
    <name type="scientific">Paracidovorax wautersii</name>
    <dbReference type="NCBI Taxonomy" id="1177982"/>
    <lineage>
        <taxon>Bacteria</taxon>
        <taxon>Pseudomonadati</taxon>
        <taxon>Pseudomonadota</taxon>
        <taxon>Betaproteobacteria</taxon>
        <taxon>Burkholderiales</taxon>
        <taxon>Comamonadaceae</taxon>
        <taxon>Paracidovorax</taxon>
    </lineage>
</organism>
<evidence type="ECO:0008006" key="5">
    <source>
        <dbReference type="Google" id="ProtNLM"/>
    </source>
</evidence>
<feature type="compositionally biased region" description="Low complexity" evidence="1">
    <location>
        <begin position="20"/>
        <end position="32"/>
    </location>
</feature>
<feature type="chain" id="PRO_5011795972" description="DUF2782 domain-containing protein" evidence="2">
    <location>
        <begin position="21"/>
        <end position="124"/>
    </location>
</feature>
<name>A0A1I2HFW2_9BURK</name>